<keyword evidence="2" id="KW-0521">NADP</keyword>
<evidence type="ECO:0000313" key="5">
    <source>
        <dbReference type="EMBL" id="MDS1271251.1"/>
    </source>
</evidence>
<dbReference type="PANTHER" id="PTHR38011:SF7">
    <property type="entry name" value="2,5-DIAMINO-6-RIBOSYLAMINO-4(3H)-PYRIMIDINONE 5'-PHOSPHATE REDUCTASE"/>
    <property type="match status" value="1"/>
</dbReference>
<proteinExistence type="predicted"/>
<dbReference type="InterPro" id="IPR050765">
    <property type="entry name" value="Riboflavin_Biosynth_HTPR"/>
</dbReference>
<dbReference type="SUPFAM" id="SSF53597">
    <property type="entry name" value="Dihydrofolate reductase-like"/>
    <property type="match status" value="1"/>
</dbReference>
<feature type="domain" description="Bacterial bifunctional deaminase-reductase C-terminal" evidence="4">
    <location>
        <begin position="8"/>
        <end position="219"/>
    </location>
</feature>
<dbReference type="InterPro" id="IPR002734">
    <property type="entry name" value="RibDG_C"/>
</dbReference>
<organism evidence="5 6">
    <name type="scientific">Lipingzhangella rawalii</name>
    <dbReference type="NCBI Taxonomy" id="2055835"/>
    <lineage>
        <taxon>Bacteria</taxon>
        <taxon>Bacillati</taxon>
        <taxon>Actinomycetota</taxon>
        <taxon>Actinomycetes</taxon>
        <taxon>Streptosporangiales</taxon>
        <taxon>Nocardiopsidaceae</taxon>
        <taxon>Lipingzhangella</taxon>
    </lineage>
</organism>
<sequence length="233" mass="24957">MTAPQDRPYTILSCAMSVDGRIDDATEQRLRLSSPADFARVDEIRAGCDAILVGAETVRRDNPRLVTRSEELRERRRAEGRTADLIKATITTSGQIAPDSRFLTTGDAPRIVYTGGVAHSATAARLSHLPDVTVVDVGDPPNVTAVASDLLARGVHRLIVEGGGAIHTAFLTHGLADELRLAVAPFFIGDDTAPTFARPGSYPHDATNPMTLIEVEQLDGVVALHYLLSGARQ</sequence>
<comment type="caution">
    <text evidence="5">The sequence shown here is derived from an EMBL/GenBank/DDBJ whole genome shotgun (WGS) entry which is preliminary data.</text>
</comment>
<keyword evidence="6" id="KW-1185">Reference proteome</keyword>
<accession>A0ABU2H7H2</accession>
<dbReference type="EMBL" id="JAVLVT010000005">
    <property type="protein sequence ID" value="MDS1271251.1"/>
    <property type="molecule type" value="Genomic_DNA"/>
</dbReference>
<keyword evidence="3" id="KW-0560">Oxidoreductase</keyword>
<comment type="pathway">
    <text evidence="1">Cofactor biosynthesis; riboflavin biosynthesis.</text>
</comment>
<name>A0ABU2H7H2_9ACTN</name>
<dbReference type="Pfam" id="PF01872">
    <property type="entry name" value="RibD_C"/>
    <property type="match status" value="1"/>
</dbReference>
<gene>
    <name evidence="5" type="ORF">RIF23_13190</name>
</gene>
<evidence type="ECO:0000256" key="3">
    <source>
        <dbReference type="ARBA" id="ARBA00023002"/>
    </source>
</evidence>
<evidence type="ECO:0000256" key="1">
    <source>
        <dbReference type="ARBA" id="ARBA00005104"/>
    </source>
</evidence>
<dbReference type="PANTHER" id="PTHR38011">
    <property type="entry name" value="DIHYDROFOLATE REDUCTASE FAMILY PROTEIN (AFU_ORTHOLOGUE AFUA_8G06820)"/>
    <property type="match status" value="1"/>
</dbReference>
<evidence type="ECO:0000256" key="2">
    <source>
        <dbReference type="ARBA" id="ARBA00022857"/>
    </source>
</evidence>
<dbReference type="Proteomes" id="UP001250214">
    <property type="component" value="Unassembled WGS sequence"/>
</dbReference>
<reference evidence="6" key="1">
    <citation type="submission" date="2023-07" db="EMBL/GenBank/DDBJ databases">
        <title>Novel species in the genus Lipingzhangella isolated from Sambhar Salt Lake.</title>
        <authorList>
            <person name="Jiya N."/>
            <person name="Kajale S."/>
            <person name="Sharma A."/>
        </authorList>
    </citation>
    <scope>NUCLEOTIDE SEQUENCE [LARGE SCALE GENOMIC DNA]</scope>
    <source>
        <strain evidence="6">LS1_29</strain>
    </source>
</reference>
<dbReference type="InterPro" id="IPR024072">
    <property type="entry name" value="DHFR-like_dom_sf"/>
</dbReference>
<evidence type="ECO:0000259" key="4">
    <source>
        <dbReference type="Pfam" id="PF01872"/>
    </source>
</evidence>
<protein>
    <submittedName>
        <fullName evidence="5">Dihydrofolate reductase family protein</fullName>
    </submittedName>
</protein>
<dbReference type="RefSeq" id="WP_310912782.1">
    <property type="nucleotide sequence ID" value="NZ_JAVLVT010000005.1"/>
</dbReference>
<evidence type="ECO:0000313" key="6">
    <source>
        <dbReference type="Proteomes" id="UP001250214"/>
    </source>
</evidence>
<dbReference type="Gene3D" id="3.40.430.10">
    <property type="entry name" value="Dihydrofolate Reductase, subunit A"/>
    <property type="match status" value="1"/>
</dbReference>